<dbReference type="Proteomes" id="UP000016702">
    <property type="component" value="Chromosome"/>
</dbReference>
<evidence type="ECO:0000313" key="3">
    <source>
        <dbReference type="Proteomes" id="UP000016702"/>
    </source>
</evidence>
<feature type="region of interest" description="Disordered" evidence="1">
    <location>
        <begin position="1"/>
        <end position="31"/>
    </location>
</feature>
<name>A0ABM7E9S2_PSEPU</name>
<dbReference type="EMBL" id="AP013070">
    <property type="protein sequence ID" value="BAN52425.1"/>
    <property type="molecule type" value="Genomic_DNA"/>
</dbReference>
<evidence type="ECO:0000313" key="2">
    <source>
        <dbReference type="EMBL" id="BAN52425.1"/>
    </source>
</evidence>
<sequence>MDALPKPPSEAEQESIRSKLMGWRKGSGSAKHYNERFVSKKANQVGIELQEKLRDKVRRKNET</sequence>
<protein>
    <submittedName>
        <fullName evidence="2">Uncharacterized protein</fullName>
    </submittedName>
</protein>
<reference evidence="2 3" key="1">
    <citation type="journal article" date="2014" name="Genome Announc.">
        <title>The Complete Genome Sequence of Pseudomonas putida NBRC 14164T Confirms High Intraspecies Variation.</title>
        <authorList>
            <person name="Ohji S."/>
            <person name="Yamazoe A."/>
            <person name="Hosoyama A."/>
            <person name="Tsuchikane K."/>
            <person name="Ezaki T."/>
            <person name="Fujita N."/>
        </authorList>
    </citation>
    <scope>NUCLEOTIDE SEQUENCE [LARGE SCALE GENOMIC DNA]</scope>
    <source>
        <strain evidence="2 3">NBRC 14164</strain>
    </source>
</reference>
<accession>A0ABM7E9S2</accession>
<keyword evidence="3" id="KW-1185">Reference proteome</keyword>
<gene>
    <name evidence="2" type="ORF">PP4_05720</name>
</gene>
<evidence type="ECO:0000256" key="1">
    <source>
        <dbReference type="SAM" id="MobiDB-lite"/>
    </source>
</evidence>
<organism evidence="2 3">
    <name type="scientific">Pseudomonas putida NBRC 14164</name>
    <dbReference type="NCBI Taxonomy" id="1211579"/>
    <lineage>
        <taxon>Bacteria</taxon>
        <taxon>Pseudomonadati</taxon>
        <taxon>Pseudomonadota</taxon>
        <taxon>Gammaproteobacteria</taxon>
        <taxon>Pseudomonadales</taxon>
        <taxon>Pseudomonadaceae</taxon>
        <taxon>Pseudomonas</taxon>
    </lineage>
</organism>
<proteinExistence type="predicted"/>